<reference evidence="2" key="1">
    <citation type="submission" date="2015-02" db="EMBL/GenBank/DDBJ databases">
        <authorList>
            <person name="Gon?alves P."/>
        </authorList>
    </citation>
    <scope>NUCLEOTIDE SEQUENCE [LARGE SCALE GENOMIC DNA]</scope>
</reference>
<gene>
    <name evidence="1" type="primary">SPOSA6832_02423</name>
</gene>
<evidence type="ECO:0000313" key="1">
    <source>
        <dbReference type="EMBL" id="CEQ40779.1"/>
    </source>
</evidence>
<proteinExistence type="predicted"/>
<dbReference type="Pfam" id="PF13875">
    <property type="entry name" value="DUF4202"/>
    <property type="match status" value="2"/>
</dbReference>
<dbReference type="EMBL" id="CENE01000009">
    <property type="protein sequence ID" value="CEQ40779.1"/>
    <property type="molecule type" value="Genomic_DNA"/>
</dbReference>
<dbReference type="OrthoDB" id="417697at2759"/>
<dbReference type="AlphaFoldDB" id="A0A0D6ELC9"/>
<name>A0A0D6ELC9_SPOSA</name>
<dbReference type="PANTHER" id="PTHR41729:SF1">
    <property type="entry name" value="GLUTAMYL-TRNA SYNTHETASE"/>
    <property type="match status" value="1"/>
</dbReference>
<dbReference type="InterPro" id="IPR025255">
    <property type="entry name" value="DUF4202"/>
</dbReference>
<dbReference type="PANTHER" id="PTHR41729">
    <property type="entry name" value="GLUTAMYL-TRNA SYNTHETASE"/>
    <property type="match status" value="1"/>
</dbReference>
<accession>A0A0D6ELC9</accession>
<organism evidence="1 2">
    <name type="scientific">Sporidiobolus salmonicolor</name>
    <name type="common">Yeast-like fungus</name>
    <name type="synonym">Sporobolomyces salmonicolor</name>
    <dbReference type="NCBI Taxonomy" id="5005"/>
    <lineage>
        <taxon>Eukaryota</taxon>
        <taxon>Fungi</taxon>
        <taxon>Dikarya</taxon>
        <taxon>Basidiomycota</taxon>
        <taxon>Pucciniomycotina</taxon>
        <taxon>Microbotryomycetes</taxon>
        <taxon>Sporidiobolales</taxon>
        <taxon>Sporidiobolaceae</taxon>
        <taxon>Sporobolomyces</taxon>
    </lineage>
</organism>
<dbReference type="Proteomes" id="UP000243876">
    <property type="component" value="Unassembled WGS sequence"/>
</dbReference>
<feature type="non-terminal residue" evidence="1">
    <location>
        <position position="1"/>
    </location>
</feature>
<keyword evidence="2" id="KW-1185">Reference proteome</keyword>
<evidence type="ECO:0000313" key="2">
    <source>
        <dbReference type="Proteomes" id="UP000243876"/>
    </source>
</evidence>
<sequence>MASSLPSESEYPSTPLFTPTPRFLATLQTLRTQHLLDPASESLAYHSSLEAYVRKLCLLASSPSFTDDAPSVLKDGPSEALLLAANAQHVRRWEKPRSGYPEGLAGYKMWRTQLNKFHKEVAEEAMRACGYRDAEDPELFRRVGELLLKKTLARPPLPAKLSDLRGAACSFSPSFARVGAHRTSVDSIDPSRLADPEMHLFEDAICLTFLALQFSSFASTVSDSDKLVGIVRKTWAKMTLLGRHVAGEELVGGLDDELKAVVLKAVSE</sequence>
<protein>
    <submittedName>
        <fullName evidence="1">SPOSA6832_02423-mRNA-1:cds</fullName>
    </submittedName>
</protein>